<evidence type="ECO:0000256" key="1">
    <source>
        <dbReference type="SAM" id="MobiDB-lite"/>
    </source>
</evidence>
<feature type="compositionally biased region" description="Low complexity" evidence="1">
    <location>
        <begin position="204"/>
        <end position="219"/>
    </location>
</feature>
<dbReference type="EMBL" id="JAFEUZ010000021">
    <property type="protein sequence ID" value="KAG5479530.1"/>
    <property type="molecule type" value="Genomic_DNA"/>
</dbReference>
<dbReference type="KEGG" id="lmat:92514800"/>
<feature type="region of interest" description="Disordered" evidence="1">
    <location>
        <begin position="903"/>
        <end position="933"/>
    </location>
</feature>
<feature type="region of interest" description="Disordered" evidence="1">
    <location>
        <begin position="25"/>
        <end position="92"/>
    </location>
</feature>
<feature type="region of interest" description="Disordered" evidence="1">
    <location>
        <begin position="175"/>
        <end position="220"/>
    </location>
</feature>
<accession>A0A836HMJ4</accession>
<dbReference type="Proteomes" id="UP000673552">
    <property type="component" value="Chromosome 21"/>
</dbReference>
<feature type="compositionally biased region" description="Polar residues" evidence="1">
    <location>
        <begin position="912"/>
        <end position="921"/>
    </location>
</feature>
<dbReference type="AlphaFoldDB" id="A0A836HMJ4"/>
<proteinExistence type="predicted"/>
<dbReference type="RefSeq" id="XP_067179085.1">
    <property type="nucleotide sequence ID" value="XM_067322288.1"/>
</dbReference>
<evidence type="ECO:0000313" key="2">
    <source>
        <dbReference type="EMBL" id="KAG5479530.1"/>
    </source>
</evidence>
<evidence type="ECO:0000313" key="3">
    <source>
        <dbReference type="Proteomes" id="UP000673552"/>
    </source>
</evidence>
<dbReference type="SMR" id="A0A836HMJ4"/>
<keyword evidence="3" id="KW-1185">Reference proteome</keyword>
<feature type="compositionally biased region" description="Basic and acidic residues" evidence="1">
    <location>
        <begin position="292"/>
        <end position="323"/>
    </location>
</feature>
<organism evidence="2 3">
    <name type="scientific">Leishmania martiniquensis</name>
    <dbReference type="NCBI Taxonomy" id="1580590"/>
    <lineage>
        <taxon>Eukaryota</taxon>
        <taxon>Discoba</taxon>
        <taxon>Euglenozoa</taxon>
        <taxon>Kinetoplastea</taxon>
        <taxon>Metakinetoplastina</taxon>
        <taxon>Trypanosomatida</taxon>
        <taxon>Trypanosomatidae</taxon>
        <taxon>Leishmaniinae</taxon>
        <taxon>Leishmania</taxon>
    </lineage>
</organism>
<feature type="region of interest" description="Disordered" evidence="1">
    <location>
        <begin position="697"/>
        <end position="717"/>
    </location>
</feature>
<feature type="compositionally biased region" description="Polar residues" evidence="1">
    <location>
        <begin position="65"/>
        <end position="88"/>
    </location>
</feature>
<feature type="region of interest" description="Disordered" evidence="1">
    <location>
        <begin position="776"/>
        <end position="875"/>
    </location>
</feature>
<name>A0A836HMJ4_9TRYP</name>
<feature type="compositionally biased region" description="Basic residues" evidence="1">
    <location>
        <begin position="142"/>
        <end position="156"/>
    </location>
</feature>
<gene>
    <name evidence="2" type="ORF">LSCM1_04798</name>
</gene>
<dbReference type="GeneID" id="92514800"/>
<feature type="region of interest" description="Disordered" evidence="1">
    <location>
        <begin position="249"/>
        <end position="323"/>
    </location>
</feature>
<feature type="compositionally biased region" description="Polar residues" evidence="1">
    <location>
        <begin position="787"/>
        <end position="801"/>
    </location>
</feature>
<reference evidence="2 3" key="1">
    <citation type="submission" date="2021-03" db="EMBL/GenBank/DDBJ databases">
        <title>Leishmania (Mundinia) martiniquensis Genome sequencing and assembly.</title>
        <authorList>
            <person name="Almutairi H."/>
            <person name="Gatherer D."/>
        </authorList>
    </citation>
    <scope>NUCLEOTIDE SEQUENCE [LARGE SCALE GENOMIC DNA]</scope>
    <source>
        <strain evidence="2">LSCM1</strain>
    </source>
</reference>
<feature type="region of interest" description="Disordered" evidence="1">
    <location>
        <begin position="120"/>
        <end position="163"/>
    </location>
</feature>
<dbReference type="OrthoDB" id="266525at2759"/>
<sequence>MTTLPPAPGEELVAVASKRFAIDFSSDGEGTAAPHPSNRPRLGSSSDIELSGLFDESSDRHDGSLQRTSPPRLASTNDEGVPRLSSSAHLAGGVLKGAPADMASKQRGLQLRRFSIVDSSASDQSGVSYASHGLLSSAASTSRRRRGGVSKHRHPKTSLIRVPAVSLAAEASLQSLSSSARDAVTPSPEVLDGMEAAGDSSGLRQPPQSRRRVAPAAPRCADHLGPSAVVMAEPDFQPAVAAPQPLPITEARKHSDRRHGAAAARRVSTERTEECGPAWATAEVQKPPSQRRSKDGERENPSSPKDDTAAHPRRCPMKEREGARALRVRVTNPTSLYDRAIQGLMKASAKREAMRAKLEEDMLAEATFHPTISPRGKALKRSGDGVAAARDSAAQLHYRLQLLELPDGAADEAHSYIPRLSRTSEMIVRARRERGGAELPPEERLYRDYFYRQQAMEEIQMAASQPAVVRRKRDIEAHVAELYSFEEQRQRAITAVREAHQSAFAEARQCLYVDPRALVERLTTKRSSSQRRTATTQLERDECRFRPQTSASAAVLSHQARLRGLHRWVRYFCGSDLLSTDVLSTFRGQASHEAATLSALLWRYNPTKTEWSVEELADALAAESMGNLFAAELWCRRPPVGEAPTPSSELTFRPRLNPKSATIVDKMEAQHRRGPIYDRLFLSARVKQLSQRQQELEEEQASIETKHREQQRRQRVQGVWRAQEAGRLEAYRAVKAKEHDNSAAAEVAAAQGRPRPFTPTCSHQLLVAASSSLLRCGRRGSEPPSLSPRQPTVTADATVTFPSRPPSPSVPATPSASPPEVTRARGSSTGVTLAATKGVKGGSGSHFSCPSPLSHPAKSSGQDAPGKQCLGNEIPQSLNDLPVTVKHELERAAEELHDLLVSPTRPSEAAQKASNASSQCSVPGATRGAPSEVNHLRDRRGKLCCGSLDLVLACAQLRDPQVLPSAERERLDKAQKRQLRELGRLLYNRHISRIKSTRST</sequence>
<comment type="caution">
    <text evidence="2">The sequence shown here is derived from an EMBL/GenBank/DDBJ whole genome shotgun (WGS) entry which is preliminary data.</text>
</comment>
<protein>
    <submittedName>
        <fullName evidence="2">Uncharacterized protein</fullName>
    </submittedName>
</protein>